<sequence length="92" mass="10238">METGLSPKTITDKYLSAVRAVLTHGVKEFDLPLNVASGLADNRDVVEPDTKGWTEEEATQILKATFGGSTKDHSEPHRRALFWMPWIVAYPP</sequence>
<protein>
    <submittedName>
        <fullName evidence="1">Uncharacterized protein</fullName>
    </submittedName>
</protein>
<dbReference type="RefSeq" id="WP_133676371.1">
    <property type="nucleotide sequence ID" value="NZ_SNZF01000058.1"/>
</dbReference>
<dbReference type="Proteomes" id="UP000294958">
    <property type="component" value="Unassembled WGS sequence"/>
</dbReference>
<comment type="caution">
    <text evidence="1">The sequence shown here is derived from an EMBL/GenBank/DDBJ whole genome shotgun (WGS) entry which is preliminary data.</text>
</comment>
<evidence type="ECO:0000313" key="1">
    <source>
        <dbReference type="EMBL" id="TDR28826.1"/>
    </source>
</evidence>
<dbReference type="EMBL" id="SNZF01000058">
    <property type="protein sequence ID" value="TDR28826.1"/>
    <property type="molecule type" value="Genomic_DNA"/>
</dbReference>
<keyword evidence="2" id="KW-1185">Reference proteome</keyword>
<dbReference type="AlphaFoldDB" id="A0A4R6Y0Z9"/>
<accession>A0A4R6Y0Z9</accession>
<dbReference type="OrthoDB" id="9784724at2"/>
<organism evidence="1 2">
    <name type="scientific">Aquamicrobium defluvii</name>
    <dbReference type="NCBI Taxonomy" id="69279"/>
    <lineage>
        <taxon>Bacteria</taxon>
        <taxon>Pseudomonadati</taxon>
        <taxon>Pseudomonadota</taxon>
        <taxon>Alphaproteobacteria</taxon>
        <taxon>Hyphomicrobiales</taxon>
        <taxon>Phyllobacteriaceae</taxon>
        <taxon>Aquamicrobium</taxon>
    </lineage>
</organism>
<name>A0A4R6Y0Z9_9HYPH</name>
<proteinExistence type="predicted"/>
<gene>
    <name evidence="1" type="ORF">DES43_1584</name>
</gene>
<evidence type="ECO:0000313" key="2">
    <source>
        <dbReference type="Proteomes" id="UP000294958"/>
    </source>
</evidence>
<reference evidence="1 2" key="1">
    <citation type="submission" date="2019-03" db="EMBL/GenBank/DDBJ databases">
        <title>Genomic Encyclopedia of Type Strains, Phase IV (KMG-IV): sequencing the most valuable type-strain genomes for metagenomic binning, comparative biology and taxonomic classification.</title>
        <authorList>
            <person name="Goeker M."/>
        </authorList>
    </citation>
    <scope>NUCLEOTIDE SEQUENCE [LARGE SCALE GENOMIC DNA]</scope>
    <source>
        <strain evidence="1 2">DSM 11603</strain>
    </source>
</reference>